<keyword evidence="1" id="KW-0472">Membrane</keyword>
<reference evidence="2" key="1">
    <citation type="journal article" date="2023" name="G3 (Bethesda)">
        <title>Whole genome assemblies of Zophobas morio and Tenebrio molitor.</title>
        <authorList>
            <person name="Kaur S."/>
            <person name="Stinson S.A."/>
            <person name="diCenzo G.C."/>
        </authorList>
    </citation>
    <scope>NUCLEOTIDE SEQUENCE</scope>
    <source>
        <strain evidence="2">QUZm001</strain>
    </source>
</reference>
<accession>A0AA38I9R3</accession>
<evidence type="ECO:0000256" key="1">
    <source>
        <dbReference type="SAM" id="Phobius"/>
    </source>
</evidence>
<organism evidence="2 3">
    <name type="scientific">Zophobas morio</name>
    <dbReference type="NCBI Taxonomy" id="2755281"/>
    <lineage>
        <taxon>Eukaryota</taxon>
        <taxon>Metazoa</taxon>
        <taxon>Ecdysozoa</taxon>
        <taxon>Arthropoda</taxon>
        <taxon>Hexapoda</taxon>
        <taxon>Insecta</taxon>
        <taxon>Pterygota</taxon>
        <taxon>Neoptera</taxon>
        <taxon>Endopterygota</taxon>
        <taxon>Coleoptera</taxon>
        <taxon>Polyphaga</taxon>
        <taxon>Cucujiformia</taxon>
        <taxon>Tenebrionidae</taxon>
        <taxon>Zophobas</taxon>
    </lineage>
</organism>
<comment type="caution">
    <text evidence="2">The sequence shown here is derived from an EMBL/GenBank/DDBJ whole genome shotgun (WGS) entry which is preliminary data.</text>
</comment>
<dbReference type="EMBL" id="JALNTZ010000005">
    <property type="protein sequence ID" value="KAJ3652380.1"/>
    <property type="molecule type" value="Genomic_DNA"/>
</dbReference>
<keyword evidence="1" id="KW-1133">Transmembrane helix</keyword>
<dbReference type="Proteomes" id="UP001168821">
    <property type="component" value="Unassembled WGS sequence"/>
</dbReference>
<name>A0AA38I9R3_9CUCU</name>
<proteinExistence type="predicted"/>
<dbReference type="AlphaFoldDB" id="A0AA38I9R3"/>
<gene>
    <name evidence="2" type="ORF">Zmor_018352</name>
</gene>
<protein>
    <submittedName>
        <fullName evidence="2">Uncharacterized protein</fullName>
    </submittedName>
</protein>
<keyword evidence="1" id="KW-0812">Transmembrane</keyword>
<sequence>MVNFSNSERLDMVMLYGVREHLYQSYSIAEIMVPSSLIFTIVVVIGPKKYCKLKNKFWNASKKGPTSAPPDLQLKLEFHSL</sequence>
<evidence type="ECO:0000313" key="3">
    <source>
        <dbReference type="Proteomes" id="UP001168821"/>
    </source>
</evidence>
<evidence type="ECO:0000313" key="2">
    <source>
        <dbReference type="EMBL" id="KAJ3652380.1"/>
    </source>
</evidence>
<keyword evidence="3" id="KW-1185">Reference proteome</keyword>
<feature type="transmembrane region" description="Helical" evidence="1">
    <location>
        <begin position="23"/>
        <end position="46"/>
    </location>
</feature>